<dbReference type="Gene3D" id="3.40.50.1820">
    <property type="entry name" value="alpha/beta hydrolase"/>
    <property type="match status" value="1"/>
</dbReference>
<dbReference type="InterPro" id="IPR029058">
    <property type="entry name" value="AB_hydrolase_fold"/>
</dbReference>
<dbReference type="EMBL" id="CP096203">
    <property type="protein sequence ID" value="UPQ77077.1"/>
    <property type="molecule type" value="Genomic_DNA"/>
</dbReference>
<proteinExistence type="predicted"/>
<dbReference type="PANTHER" id="PTHR36513:SF1">
    <property type="entry name" value="TRANSMEMBRANE PROTEIN"/>
    <property type="match status" value="1"/>
</dbReference>
<protein>
    <submittedName>
        <fullName evidence="1">Alpha/beta hydrolase</fullName>
    </submittedName>
</protein>
<name>A0ABY4KC27_9FLAO</name>
<evidence type="ECO:0000313" key="1">
    <source>
        <dbReference type="EMBL" id="UPQ77077.1"/>
    </source>
</evidence>
<dbReference type="RefSeq" id="WP_248394208.1">
    <property type="nucleotide sequence ID" value="NZ_CP096203.1"/>
</dbReference>
<dbReference type="GO" id="GO:0016787">
    <property type="term" value="F:hydrolase activity"/>
    <property type="evidence" value="ECO:0007669"/>
    <property type="project" value="UniProtKB-KW"/>
</dbReference>
<dbReference type="SUPFAM" id="SSF53474">
    <property type="entry name" value="alpha/beta-Hydrolases"/>
    <property type="match status" value="1"/>
</dbReference>
<dbReference type="Proteomes" id="UP000830552">
    <property type="component" value="Chromosome"/>
</dbReference>
<reference evidence="1" key="1">
    <citation type="submission" date="2022-04" db="EMBL/GenBank/DDBJ databases">
        <title>Evolutionary, genomic, and biogeographic characterization of Chryseobacterium nepalense represented by a plastic-degrading bacterium AC3.</title>
        <authorList>
            <person name="Yin Z."/>
            <person name="Liu X."/>
            <person name="Wang D."/>
            <person name="Xie Z."/>
        </authorList>
    </citation>
    <scope>NUCLEOTIDE SEQUENCE</scope>
    <source>
        <strain evidence="1">AC3</strain>
    </source>
</reference>
<dbReference type="Pfam" id="PF05990">
    <property type="entry name" value="DUF900"/>
    <property type="match status" value="1"/>
</dbReference>
<organism evidence="1 2">
    <name type="scientific">Chryseobacterium nepalense</name>
    <dbReference type="NCBI Taxonomy" id="1854498"/>
    <lineage>
        <taxon>Bacteria</taxon>
        <taxon>Pseudomonadati</taxon>
        <taxon>Bacteroidota</taxon>
        <taxon>Flavobacteriia</taxon>
        <taxon>Flavobacteriales</taxon>
        <taxon>Weeksellaceae</taxon>
        <taxon>Chryseobacterium group</taxon>
        <taxon>Chryseobacterium</taxon>
    </lineage>
</organism>
<sequence length="493" mass="57034">MDSVNFFQNKITCIIELNSNVSRLCLLINNKEKRFSFNNNLNFYYLQFEFNAQLELKLTGIVKKNKENLSGTIRFLYQNENIETLKFNSKLSSSTFVYVINNRFKEKLQTSLSKIFSQNKQLPNNLDNIFDNSFFNYDNMEKEVLGSELNGDYIQENIVKSEEKVLEHTVNIFYGTNRKKTGKNDFNDYFGNNIEEDECLNLGRCIISIPKSHKVGRIERPGKILFWSLREKKSKHILLDAIQELDGDKFYNEMIDNLKKNDENSFLLFVHGYNNTFAETAWRTGQIAYDLNFKGVTGFFSWPSAGKTLGYVRDMDMASASITSLADFIHSIVKKTDIDKLHIIAHSMGNMLVTSTLKELARNEKYDEVIRKIDQIILAAPDIDQNVFKKEILPVFKSVGKNRTMYVSDKDFALKTSETLRDLTRLGQGGKYAFTSTDLYTIDASNVISPDTHSYIFDTKLLLNDLFLVLDGVNNPEKRNLRKKPSELWYFPE</sequence>
<dbReference type="PANTHER" id="PTHR36513">
    <property type="entry name" value="ABC TRANSMEMBRANE TYPE-1 DOMAIN-CONTAINING PROTEIN"/>
    <property type="match status" value="1"/>
</dbReference>
<evidence type="ECO:0000313" key="2">
    <source>
        <dbReference type="Proteomes" id="UP000830552"/>
    </source>
</evidence>
<keyword evidence="2" id="KW-1185">Reference proteome</keyword>
<accession>A0ABY4KC27</accession>
<keyword evidence="1" id="KW-0378">Hydrolase</keyword>
<dbReference type="InterPro" id="IPR010297">
    <property type="entry name" value="DUF900_hydrolase"/>
</dbReference>
<gene>
    <name evidence="1" type="ORF">M0D58_05840</name>
</gene>